<evidence type="ECO:0000313" key="14">
    <source>
        <dbReference type="Proteomes" id="UP000198693"/>
    </source>
</evidence>
<organism evidence="13 14">
    <name type="scientific">Halomonas korlensis</name>
    <dbReference type="NCBI Taxonomy" id="463301"/>
    <lineage>
        <taxon>Bacteria</taxon>
        <taxon>Pseudomonadati</taxon>
        <taxon>Pseudomonadota</taxon>
        <taxon>Gammaproteobacteria</taxon>
        <taxon>Oceanospirillales</taxon>
        <taxon>Halomonadaceae</taxon>
        <taxon>Halomonas</taxon>
    </lineage>
</organism>
<feature type="domain" description="General secretion pathway GspH" evidence="12">
    <location>
        <begin position="64"/>
        <end position="177"/>
    </location>
</feature>
<evidence type="ECO:0000313" key="13">
    <source>
        <dbReference type="EMBL" id="SFU91351.1"/>
    </source>
</evidence>
<proteinExistence type="inferred from homology"/>
<dbReference type="Gene3D" id="3.55.40.10">
    <property type="entry name" value="minor pseudopilin epsh domain"/>
    <property type="match status" value="1"/>
</dbReference>
<sequence>MHDAILPSDAAYDNGAPVRRAKRRQGGLTLIELIVTIAVLAIVATVGIPGFQQFSARNEVAAEVMRIKTALALARNTAVTRRTTIAICPVASAAATNCDFEDWGKDLVIVTGQTAGKELVDTTLLKILEGDIGPKVTFNRTYPIRYKQMGRSKGHNGTFEICGRKEEGATIIVSNSGRVRVEPKDSGC</sequence>
<keyword evidence="7 11" id="KW-1133">Transmembrane helix</keyword>
<reference evidence="14" key="1">
    <citation type="submission" date="2016-10" db="EMBL/GenBank/DDBJ databases">
        <authorList>
            <person name="Varghese N."/>
            <person name="Submissions S."/>
        </authorList>
    </citation>
    <scope>NUCLEOTIDE SEQUENCE [LARGE SCALE GENOMIC DNA]</scope>
    <source>
        <strain evidence="14">CGMCC 1.6981</strain>
    </source>
</reference>
<accession>A0A1I7K1R2</accession>
<protein>
    <recommendedName>
        <fullName evidence="2">Type II secretion system protein H</fullName>
    </recommendedName>
    <alternativeName>
        <fullName evidence="10">General secretion pathway protein H</fullName>
    </alternativeName>
</protein>
<dbReference type="Pfam" id="PF12019">
    <property type="entry name" value="GspH"/>
    <property type="match status" value="1"/>
</dbReference>
<evidence type="ECO:0000256" key="2">
    <source>
        <dbReference type="ARBA" id="ARBA00021549"/>
    </source>
</evidence>
<evidence type="ECO:0000259" key="12">
    <source>
        <dbReference type="Pfam" id="PF12019"/>
    </source>
</evidence>
<dbReference type="InterPro" id="IPR045584">
    <property type="entry name" value="Pilin-like"/>
</dbReference>
<dbReference type="AlphaFoldDB" id="A0A1I7K1R2"/>
<dbReference type="Proteomes" id="UP000198693">
    <property type="component" value="Unassembled WGS sequence"/>
</dbReference>
<dbReference type="OrthoDB" id="6182870at2"/>
<evidence type="ECO:0000256" key="7">
    <source>
        <dbReference type="ARBA" id="ARBA00022989"/>
    </source>
</evidence>
<evidence type="ECO:0000256" key="3">
    <source>
        <dbReference type="ARBA" id="ARBA00022475"/>
    </source>
</evidence>
<evidence type="ECO:0000256" key="6">
    <source>
        <dbReference type="ARBA" id="ARBA00022692"/>
    </source>
</evidence>
<evidence type="ECO:0000256" key="10">
    <source>
        <dbReference type="ARBA" id="ARBA00030775"/>
    </source>
</evidence>
<feature type="transmembrane region" description="Helical" evidence="11">
    <location>
        <begin position="28"/>
        <end position="51"/>
    </location>
</feature>
<dbReference type="GO" id="GO:0015628">
    <property type="term" value="P:protein secretion by the type II secretion system"/>
    <property type="evidence" value="ECO:0007669"/>
    <property type="project" value="InterPro"/>
</dbReference>
<evidence type="ECO:0000256" key="1">
    <source>
        <dbReference type="ARBA" id="ARBA00004377"/>
    </source>
</evidence>
<evidence type="ECO:0000256" key="9">
    <source>
        <dbReference type="ARBA" id="ARBA00025772"/>
    </source>
</evidence>
<keyword evidence="4" id="KW-0488">Methylation</keyword>
<dbReference type="NCBIfam" id="TIGR02532">
    <property type="entry name" value="IV_pilin_GFxxxE"/>
    <property type="match status" value="1"/>
</dbReference>
<dbReference type="Pfam" id="PF07963">
    <property type="entry name" value="N_methyl"/>
    <property type="match status" value="1"/>
</dbReference>
<keyword evidence="14" id="KW-1185">Reference proteome</keyword>
<dbReference type="RefSeq" id="WP_089797084.1">
    <property type="nucleotide sequence ID" value="NZ_FPBP01000014.1"/>
</dbReference>
<keyword evidence="3" id="KW-1003">Cell membrane</keyword>
<comment type="subcellular location">
    <subcellularLocation>
        <location evidence="1">Cell inner membrane</location>
        <topology evidence="1">Single-pass membrane protein</topology>
    </subcellularLocation>
</comment>
<dbReference type="GO" id="GO:0015627">
    <property type="term" value="C:type II protein secretion system complex"/>
    <property type="evidence" value="ECO:0007669"/>
    <property type="project" value="InterPro"/>
</dbReference>
<evidence type="ECO:0000256" key="8">
    <source>
        <dbReference type="ARBA" id="ARBA00023136"/>
    </source>
</evidence>
<dbReference type="InterPro" id="IPR012902">
    <property type="entry name" value="N_methyl_site"/>
</dbReference>
<keyword evidence="6 11" id="KW-0812">Transmembrane</keyword>
<evidence type="ECO:0000256" key="5">
    <source>
        <dbReference type="ARBA" id="ARBA00022519"/>
    </source>
</evidence>
<dbReference type="InterPro" id="IPR022346">
    <property type="entry name" value="T2SS_GspH"/>
</dbReference>
<dbReference type="PROSITE" id="PS00409">
    <property type="entry name" value="PROKAR_NTER_METHYL"/>
    <property type="match status" value="1"/>
</dbReference>
<name>A0A1I7K1R2_9GAMM</name>
<dbReference type="GO" id="GO:0005886">
    <property type="term" value="C:plasma membrane"/>
    <property type="evidence" value="ECO:0007669"/>
    <property type="project" value="UniProtKB-SubCell"/>
</dbReference>
<dbReference type="EMBL" id="FPBP01000014">
    <property type="protein sequence ID" value="SFU91351.1"/>
    <property type="molecule type" value="Genomic_DNA"/>
</dbReference>
<evidence type="ECO:0000256" key="11">
    <source>
        <dbReference type="SAM" id="Phobius"/>
    </source>
</evidence>
<dbReference type="SUPFAM" id="SSF54523">
    <property type="entry name" value="Pili subunits"/>
    <property type="match status" value="1"/>
</dbReference>
<evidence type="ECO:0000256" key="4">
    <source>
        <dbReference type="ARBA" id="ARBA00022481"/>
    </source>
</evidence>
<gene>
    <name evidence="13" type="ORF">SAMN04487955_11414</name>
</gene>
<keyword evidence="5" id="KW-0997">Cell inner membrane</keyword>
<comment type="similarity">
    <text evidence="9">Belongs to the GSP H family.</text>
</comment>
<dbReference type="STRING" id="463301.SAMN04487955_11414"/>
<keyword evidence="8 11" id="KW-0472">Membrane</keyword>